<feature type="domain" description="DUF1559" evidence="1">
    <location>
        <begin position="224"/>
        <end position="260"/>
    </location>
</feature>
<dbReference type="AlphaFoldDB" id="A0A517Y0X5"/>
<proteinExistence type="predicted"/>
<evidence type="ECO:0000313" key="3">
    <source>
        <dbReference type="Proteomes" id="UP000319576"/>
    </source>
</evidence>
<name>A0A517Y0X5_9BACT</name>
<feature type="domain" description="DUF1559" evidence="1">
    <location>
        <begin position="29"/>
        <end position="212"/>
    </location>
</feature>
<dbReference type="OrthoDB" id="283988at2"/>
<dbReference type="InterPro" id="IPR027558">
    <property type="entry name" value="Pre_pil_HX9DG_C"/>
</dbReference>
<keyword evidence="3" id="KW-1185">Reference proteome</keyword>
<dbReference type="NCBIfam" id="TIGR04294">
    <property type="entry name" value="pre_pil_HX9DG"/>
    <property type="match status" value="1"/>
</dbReference>
<dbReference type="PANTHER" id="PTHR30093">
    <property type="entry name" value="GENERAL SECRETION PATHWAY PROTEIN G"/>
    <property type="match status" value="1"/>
</dbReference>
<dbReference type="Proteomes" id="UP000319576">
    <property type="component" value="Chromosome"/>
</dbReference>
<dbReference type="RefSeq" id="WP_145243658.1">
    <property type="nucleotide sequence ID" value="NZ_CP036273.1"/>
</dbReference>
<dbReference type="EMBL" id="CP036273">
    <property type="protein sequence ID" value="QDU23410.1"/>
    <property type="molecule type" value="Genomic_DNA"/>
</dbReference>
<dbReference type="PANTHER" id="PTHR30093:SF2">
    <property type="entry name" value="TYPE II SECRETION SYSTEM PROTEIN H"/>
    <property type="match status" value="1"/>
</dbReference>
<sequence length="280" mass="28923">MRRWAAAAAAGFVLLVAVGFVATYILRYRRAAGDVTCAANLREIGLFAAHHVDPKVGDPDRLPSEIPAGTVALAGVAPDDRLSWFPRVLPGLDQKRQDAGPLLAGLKTLEPFPAAANQTVARTRLRAALCPADPPAADHSAPAPTSYVGIAGLGADAAELVLPDPPGAAPPRAGCFRYDRPTPFSYITDGLSQSLLLGERSGDLGPWLRGGSATVRGLNDAAGAGPLMARGGQFGGTHAGGANWGFADGSVRFFTDRGDPRILFALATIAGRETDGLPGE</sequence>
<dbReference type="KEGG" id="uli:ETAA1_54100"/>
<evidence type="ECO:0000259" key="1">
    <source>
        <dbReference type="Pfam" id="PF07596"/>
    </source>
</evidence>
<dbReference type="InterPro" id="IPR011453">
    <property type="entry name" value="DUF1559"/>
</dbReference>
<reference evidence="2 3" key="1">
    <citation type="submission" date="2019-02" db="EMBL/GenBank/DDBJ databases">
        <title>Deep-cultivation of Planctomycetes and their phenomic and genomic characterization uncovers novel biology.</title>
        <authorList>
            <person name="Wiegand S."/>
            <person name="Jogler M."/>
            <person name="Boedeker C."/>
            <person name="Pinto D."/>
            <person name="Vollmers J."/>
            <person name="Rivas-Marin E."/>
            <person name="Kohn T."/>
            <person name="Peeters S.H."/>
            <person name="Heuer A."/>
            <person name="Rast P."/>
            <person name="Oberbeckmann S."/>
            <person name="Bunk B."/>
            <person name="Jeske O."/>
            <person name="Meyerdierks A."/>
            <person name="Storesund J.E."/>
            <person name="Kallscheuer N."/>
            <person name="Luecker S."/>
            <person name="Lage O.M."/>
            <person name="Pohl T."/>
            <person name="Merkel B.J."/>
            <person name="Hornburger P."/>
            <person name="Mueller R.-W."/>
            <person name="Bruemmer F."/>
            <person name="Labrenz M."/>
            <person name="Spormann A.M."/>
            <person name="Op den Camp H."/>
            <person name="Overmann J."/>
            <person name="Amann R."/>
            <person name="Jetten M.S.M."/>
            <person name="Mascher T."/>
            <person name="Medema M.H."/>
            <person name="Devos D.P."/>
            <person name="Kaster A.-K."/>
            <person name="Ovreas L."/>
            <person name="Rohde M."/>
            <person name="Galperin M.Y."/>
            <person name="Jogler C."/>
        </authorList>
    </citation>
    <scope>NUCLEOTIDE SEQUENCE [LARGE SCALE GENOMIC DNA]</scope>
    <source>
        <strain evidence="2 3">ETA_A1</strain>
    </source>
</reference>
<accession>A0A517Y0X5</accession>
<dbReference type="Pfam" id="PF07596">
    <property type="entry name" value="SBP_bac_10"/>
    <property type="match status" value="2"/>
</dbReference>
<organism evidence="2 3">
    <name type="scientific">Urbifossiella limnaea</name>
    <dbReference type="NCBI Taxonomy" id="2528023"/>
    <lineage>
        <taxon>Bacteria</taxon>
        <taxon>Pseudomonadati</taxon>
        <taxon>Planctomycetota</taxon>
        <taxon>Planctomycetia</taxon>
        <taxon>Gemmatales</taxon>
        <taxon>Gemmataceae</taxon>
        <taxon>Urbifossiella</taxon>
    </lineage>
</organism>
<evidence type="ECO:0000313" key="2">
    <source>
        <dbReference type="EMBL" id="QDU23410.1"/>
    </source>
</evidence>
<protein>
    <recommendedName>
        <fullName evidence="1">DUF1559 domain-containing protein</fullName>
    </recommendedName>
</protein>
<gene>
    <name evidence="2" type="ORF">ETAA1_54100</name>
</gene>